<keyword evidence="2" id="KW-1185">Reference proteome</keyword>
<protein>
    <submittedName>
        <fullName evidence="1">Uncharacterized protein</fullName>
    </submittedName>
</protein>
<proteinExistence type="predicted"/>
<evidence type="ECO:0000313" key="1">
    <source>
        <dbReference type="EMBL" id="KAH7692116.1"/>
    </source>
</evidence>
<dbReference type="Proteomes" id="UP000827976">
    <property type="component" value="Chromosome 1"/>
</dbReference>
<name>A0ACB7WUI7_DIOAL</name>
<evidence type="ECO:0000313" key="2">
    <source>
        <dbReference type="Proteomes" id="UP000827976"/>
    </source>
</evidence>
<comment type="caution">
    <text evidence="1">The sequence shown here is derived from an EMBL/GenBank/DDBJ whole genome shotgun (WGS) entry which is preliminary data.</text>
</comment>
<gene>
    <name evidence="1" type="ORF">IHE45_01G044300</name>
</gene>
<dbReference type="EMBL" id="CM037011">
    <property type="protein sequence ID" value="KAH7692116.1"/>
    <property type="molecule type" value="Genomic_DNA"/>
</dbReference>
<reference evidence="2" key="1">
    <citation type="journal article" date="2022" name="Nat. Commun.">
        <title>Chromosome evolution and the genetic basis of agronomically important traits in greater yam.</title>
        <authorList>
            <person name="Bredeson J.V."/>
            <person name="Lyons J.B."/>
            <person name="Oniyinde I.O."/>
            <person name="Okereke N.R."/>
            <person name="Kolade O."/>
            <person name="Nnabue I."/>
            <person name="Nwadili C.O."/>
            <person name="Hribova E."/>
            <person name="Parker M."/>
            <person name="Nwogha J."/>
            <person name="Shu S."/>
            <person name="Carlson J."/>
            <person name="Kariba R."/>
            <person name="Muthemba S."/>
            <person name="Knop K."/>
            <person name="Barton G.J."/>
            <person name="Sherwood A.V."/>
            <person name="Lopez-Montes A."/>
            <person name="Asiedu R."/>
            <person name="Jamnadass R."/>
            <person name="Muchugi A."/>
            <person name="Goodstein D."/>
            <person name="Egesi C.N."/>
            <person name="Featherston J."/>
            <person name="Asfaw A."/>
            <person name="Simpson G.G."/>
            <person name="Dolezel J."/>
            <person name="Hendre P.S."/>
            <person name="Van Deynze A."/>
            <person name="Kumar P.L."/>
            <person name="Obidiegwu J.E."/>
            <person name="Bhattacharjee R."/>
            <person name="Rokhsar D.S."/>
        </authorList>
    </citation>
    <scope>NUCLEOTIDE SEQUENCE [LARGE SCALE GENOMIC DNA]</scope>
    <source>
        <strain evidence="2">cv. TDa95/00328</strain>
    </source>
</reference>
<accession>A0ACB7WUI7</accession>
<organism evidence="1 2">
    <name type="scientific">Dioscorea alata</name>
    <name type="common">Purple yam</name>
    <dbReference type="NCBI Taxonomy" id="55571"/>
    <lineage>
        <taxon>Eukaryota</taxon>
        <taxon>Viridiplantae</taxon>
        <taxon>Streptophyta</taxon>
        <taxon>Embryophyta</taxon>
        <taxon>Tracheophyta</taxon>
        <taxon>Spermatophyta</taxon>
        <taxon>Magnoliopsida</taxon>
        <taxon>Liliopsida</taxon>
        <taxon>Dioscoreales</taxon>
        <taxon>Dioscoreaceae</taxon>
        <taxon>Dioscorea</taxon>
    </lineage>
</organism>
<sequence length="132" mass="14082">MDGLMESSIGSLSSSFSASDSSSSSSADFLDDATSSLNKQPLYQMSSIKAELPIKKGKGLSKYYQGKAQSFTSLSDAKSLEDLVKPVRMPYKKKVKSFKSNGGKLEGERSAPTPLHEIKGSNPPVIPKEGTS</sequence>